<protein>
    <submittedName>
        <fullName evidence="1">Uncharacterized protein</fullName>
    </submittedName>
</protein>
<evidence type="ECO:0000313" key="2">
    <source>
        <dbReference type="Proteomes" id="UP000807025"/>
    </source>
</evidence>
<reference evidence="1" key="1">
    <citation type="submission" date="2020-11" db="EMBL/GenBank/DDBJ databases">
        <authorList>
            <consortium name="DOE Joint Genome Institute"/>
            <person name="Ahrendt S."/>
            <person name="Riley R."/>
            <person name="Andreopoulos W."/>
            <person name="Labutti K."/>
            <person name="Pangilinan J."/>
            <person name="Ruiz-Duenas F.J."/>
            <person name="Barrasa J.M."/>
            <person name="Sanchez-Garcia M."/>
            <person name="Camarero S."/>
            <person name="Miyauchi S."/>
            <person name="Serrano A."/>
            <person name="Linde D."/>
            <person name="Babiker R."/>
            <person name="Drula E."/>
            <person name="Ayuso-Fernandez I."/>
            <person name="Pacheco R."/>
            <person name="Padilla G."/>
            <person name="Ferreira P."/>
            <person name="Barriuso J."/>
            <person name="Kellner H."/>
            <person name="Castanera R."/>
            <person name="Alfaro M."/>
            <person name="Ramirez L."/>
            <person name="Pisabarro A.G."/>
            <person name="Kuo A."/>
            <person name="Tritt A."/>
            <person name="Lipzen A."/>
            <person name="He G."/>
            <person name="Yan M."/>
            <person name="Ng V."/>
            <person name="Cullen D."/>
            <person name="Martin F."/>
            <person name="Rosso M.-N."/>
            <person name="Henrissat B."/>
            <person name="Hibbett D."/>
            <person name="Martinez A.T."/>
            <person name="Grigoriev I.V."/>
        </authorList>
    </citation>
    <scope>NUCLEOTIDE SEQUENCE</scope>
    <source>
        <strain evidence="1">ATCC 90797</strain>
    </source>
</reference>
<keyword evidence="2" id="KW-1185">Reference proteome</keyword>
<evidence type="ECO:0000313" key="1">
    <source>
        <dbReference type="EMBL" id="KAF9488605.1"/>
    </source>
</evidence>
<gene>
    <name evidence="1" type="ORF">BDN71DRAFT_1512889</name>
</gene>
<dbReference type="EMBL" id="MU154705">
    <property type="protein sequence ID" value="KAF9488605.1"/>
    <property type="molecule type" value="Genomic_DNA"/>
</dbReference>
<organism evidence="1 2">
    <name type="scientific">Pleurotus eryngii</name>
    <name type="common">Boletus of the steppes</name>
    <dbReference type="NCBI Taxonomy" id="5323"/>
    <lineage>
        <taxon>Eukaryota</taxon>
        <taxon>Fungi</taxon>
        <taxon>Dikarya</taxon>
        <taxon>Basidiomycota</taxon>
        <taxon>Agaricomycotina</taxon>
        <taxon>Agaricomycetes</taxon>
        <taxon>Agaricomycetidae</taxon>
        <taxon>Agaricales</taxon>
        <taxon>Pleurotineae</taxon>
        <taxon>Pleurotaceae</taxon>
        <taxon>Pleurotus</taxon>
    </lineage>
</organism>
<comment type="caution">
    <text evidence="1">The sequence shown here is derived from an EMBL/GenBank/DDBJ whole genome shotgun (WGS) entry which is preliminary data.</text>
</comment>
<proteinExistence type="predicted"/>
<dbReference type="Proteomes" id="UP000807025">
    <property type="component" value="Unassembled WGS sequence"/>
</dbReference>
<accession>A0A9P6DAG2</accession>
<dbReference type="AlphaFoldDB" id="A0A9P6DAG2"/>
<name>A0A9P6DAG2_PLEER</name>
<dbReference type="OrthoDB" id="446925at2759"/>
<sequence length="196" mass="22357">MEPSHLTCFCSKCQGSRSRVEKTIRIHIAYDLKQSNNGSRSTHQLFLDYHNLNQRKLQEQLGLLSDTADCEEPEVEQHEEHEDIQMYPEDIYSGRPSVDEDVNMNDPNQAQDLEHTFTTTDSMEGIEDNGQEAIVKSCKKSPTGEVINWHKHLHAALFADRVTVNSVTGFTLLFTAWRTSRIAPGLCRGEFFSSRI</sequence>